<evidence type="ECO:0000256" key="4">
    <source>
        <dbReference type="ARBA" id="ARBA00022801"/>
    </source>
</evidence>
<name>A0A1H9TIR6_9SPHI</name>
<dbReference type="STRING" id="390241.SAMN04488023_12311"/>
<keyword evidence="12" id="KW-1185">Reference proteome</keyword>
<comment type="catalytic activity">
    <reaction evidence="1">
        <text>Hydrolysis of DNA containing ring-opened 7-methylguanine residues, releasing 2,6-diamino-4-hydroxy-5-(N-methyl)formamidopyrimidine.</text>
        <dbReference type="EC" id="3.2.2.23"/>
    </reaction>
</comment>
<dbReference type="EMBL" id="FOGG01000023">
    <property type="protein sequence ID" value="SER96917.1"/>
    <property type="molecule type" value="Genomic_DNA"/>
</dbReference>
<evidence type="ECO:0000256" key="1">
    <source>
        <dbReference type="ARBA" id="ARBA00001668"/>
    </source>
</evidence>
<evidence type="ECO:0000256" key="2">
    <source>
        <dbReference type="ARBA" id="ARBA00009409"/>
    </source>
</evidence>
<feature type="domain" description="Formamidopyrimidine-DNA glycosylase catalytic" evidence="10">
    <location>
        <begin position="2"/>
        <end position="112"/>
    </location>
</feature>
<comment type="similarity">
    <text evidence="2">Belongs to the FPG family.</text>
</comment>
<dbReference type="Gene3D" id="1.10.8.50">
    <property type="match status" value="1"/>
</dbReference>
<evidence type="ECO:0000256" key="9">
    <source>
        <dbReference type="ARBA" id="ARBA00023295"/>
    </source>
</evidence>
<dbReference type="GO" id="GO:0003906">
    <property type="term" value="F:DNA-(apurinic or apyrimidinic site) endonuclease activity"/>
    <property type="evidence" value="ECO:0007669"/>
    <property type="project" value="InterPro"/>
</dbReference>
<dbReference type="GO" id="GO:0003684">
    <property type="term" value="F:damaged DNA binding"/>
    <property type="evidence" value="ECO:0007669"/>
    <property type="project" value="InterPro"/>
</dbReference>
<dbReference type="InterPro" id="IPR012319">
    <property type="entry name" value="FPG_cat"/>
</dbReference>
<dbReference type="GO" id="GO:0008270">
    <property type="term" value="F:zinc ion binding"/>
    <property type="evidence" value="ECO:0007669"/>
    <property type="project" value="InterPro"/>
</dbReference>
<dbReference type="GO" id="GO:0006284">
    <property type="term" value="P:base-excision repair"/>
    <property type="evidence" value="ECO:0007669"/>
    <property type="project" value="InterPro"/>
</dbReference>
<evidence type="ECO:0000259" key="10">
    <source>
        <dbReference type="PROSITE" id="PS51068"/>
    </source>
</evidence>
<dbReference type="InterPro" id="IPR035937">
    <property type="entry name" value="FPG_N"/>
</dbReference>
<keyword evidence="8" id="KW-0511">Multifunctional enzyme</keyword>
<dbReference type="Proteomes" id="UP000199572">
    <property type="component" value="Unassembled WGS sequence"/>
</dbReference>
<dbReference type="GO" id="GO:0016829">
    <property type="term" value="F:lyase activity"/>
    <property type="evidence" value="ECO:0007669"/>
    <property type="project" value="UniProtKB-KW"/>
</dbReference>
<organism evidence="11 12">
    <name type="scientific">Pedobacter rhizosphaerae</name>
    <dbReference type="NCBI Taxonomy" id="390241"/>
    <lineage>
        <taxon>Bacteria</taxon>
        <taxon>Pseudomonadati</taxon>
        <taxon>Bacteroidota</taxon>
        <taxon>Sphingobacteriia</taxon>
        <taxon>Sphingobacteriales</taxon>
        <taxon>Sphingobacteriaceae</taxon>
        <taxon>Pedobacter</taxon>
    </lineage>
</organism>
<dbReference type="AlphaFoldDB" id="A0A1H9TIR6"/>
<dbReference type="Gene3D" id="3.20.190.10">
    <property type="entry name" value="MutM-like, N-terminal"/>
    <property type="match status" value="1"/>
</dbReference>
<keyword evidence="4" id="KW-0378">Hydrolase</keyword>
<proteinExistence type="inferred from homology"/>
<evidence type="ECO:0000256" key="5">
    <source>
        <dbReference type="ARBA" id="ARBA00023125"/>
    </source>
</evidence>
<keyword evidence="5" id="KW-0238">DNA-binding</keyword>
<reference evidence="11 12" key="1">
    <citation type="submission" date="2016-10" db="EMBL/GenBank/DDBJ databases">
        <authorList>
            <person name="de Groot N.N."/>
        </authorList>
    </citation>
    <scope>NUCLEOTIDE SEQUENCE [LARGE SCALE GENOMIC DNA]</scope>
    <source>
        <strain evidence="11 12">DSM 18610</strain>
    </source>
</reference>
<keyword evidence="7" id="KW-0456">Lyase</keyword>
<dbReference type="SMART" id="SM00898">
    <property type="entry name" value="Fapy_DNA_glyco"/>
    <property type="match status" value="1"/>
</dbReference>
<dbReference type="SMART" id="SM01232">
    <property type="entry name" value="H2TH"/>
    <property type="match status" value="1"/>
</dbReference>
<evidence type="ECO:0000256" key="7">
    <source>
        <dbReference type="ARBA" id="ARBA00023239"/>
    </source>
</evidence>
<dbReference type="InterPro" id="IPR010979">
    <property type="entry name" value="Ribosomal_uS13-like_H2TH"/>
</dbReference>
<dbReference type="Pfam" id="PF01149">
    <property type="entry name" value="Fapy_DNA_glyco"/>
    <property type="match status" value="1"/>
</dbReference>
<dbReference type="OrthoDB" id="9800855at2"/>
<keyword evidence="9" id="KW-0326">Glycosidase</keyword>
<dbReference type="GO" id="GO:0008534">
    <property type="term" value="F:oxidized purine nucleobase lesion DNA N-glycosylase activity"/>
    <property type="evidence" value="ECO:0007669"/>
    <property type="project" value="UniProtKB-EC"/>
</dbReference>
<sequence length="256" mass="28213">MAELPDLEVFSQILTRRYGGSVLEKLEVIESRKLNVPAKALKACLEGHKLSRVIRSGKTIQLVFGPDRVLGIHLMLRGELVALSSASPRFAILIFHFHSGEGFAVVDMQKQATPTLDPPSADVPDALELSYSAFKKLLSGKKMVIKTLLMDQKKLRGIGNSYGDEILYHAGISPFSIAGKIPEDSVKQLHKSIHSVLESAIKKIAGENGDELRGELRDFMEVHGAKIKNTRKGEEVISDKIGGRTSYYTRSQVLFS</sequence>
<keyword evidence="6" id="KW-0234">DNA repair</keyword>
<evidence type="ECO:0000256" key="3">
    <source>
        <dbReference type="ARBA" id="ARBA00022763"/>
    </source>
</evidence>
<evidence type="ECO:0000256" key="8">
    <source>
        <dbReference type="ARBA" id="ARBA00023268"/>
    </source>
</evidence>
<dbReference type="InterPro" id="IPR015886">
    <property type="entry name" value="H2TH_FPG"/>
</dbReference>
<protein>
    <submittedName>
        <fullName evidence="11">Formamidopyrimidine-DNA glycosylase</fullName>
    </submittedName>
</protein>
<dbReference type="PROSITE" id="PS51068">
    <property type="entry name" value="FPG_CAT"/>
    <property type="match status" value="1"/>
</dbReference>
<dbReference type="Pfam" id="PF06831">
    <property type="entry name" value="H2TH"/>
    <property type="match status" value="1"/>
</dbReference>
<dbReference type="RefSeq" id="WP_090886363.1">
    <property type="nucleotide sequence ID" value="NZ_FOGG01000023.1"/>
</dbReference>
<dbReference type="PANTHER" id="PTHR22993">
    <property type="entry name" value="FORMAMIDOPYRIMIDINE-DNA GLYCOSYLASE"/>
    <property type="match status" value="1"/>
</dbReference>
<gene>
    <name evidence="11" type="ORF">SAMN04488023_12311</name>
</gene>
<dbReference type="SUPFAM" id="SSF46946">
    <property type="entry name" value="S13-like H2TH domain"/>
    <property type="match status" value="1"/>
</dbReference>
<evidence type="ECO:0000313" key="12">
    <source>
        <dbReference type="Proteomes" id="UP000199572"/>
    </source>
</evidence>
<evidence type="ECO:0000256" key="6">
    <source>
        <dbReference type="ARBA" id="ARBA00023204"/>
    </source>
</evidence>
<dbReference type="SUPFAM" id="SSF81624">
    <property type="entry name" value="N-terminal domain of MutM-like DNA repair proteins"/>
    <property type="match status" value="1"/>
</dbReference>
<dbReference type="PANTHER" id="PTHR22993:SF9">
    <property type="entry name" value="FORMAMIDOPYRIMIDINE-DNA GLYCOSYLASE"/>
    <property type="match status" value="1"/>
</dbReference>
<evidence type="ECO:0000313" key="11">
    <source>
        <dbReference type="EMBL" id="SER96917.1"/>
    </source>
</evidence>
<keyword evidence="3" id="KW-0227">DNA damage</keyword>
<accession>A0A1H9TIR6</accession>